<reference evidence="3 4" key="1">
    <citation type="submission" date="2018-10" db="EMBL/GenBank/DDBJ databases">
        <title>Comparative functional genomics of the obligate endosymbiont Buchnera aphidicola.</title>
        <authorList>
            <person name="Chong R.A."/>
        </authorList>
    </citation>
    <scope>NUCLEOTIDE SEQUENCE [LARGE SCALE GENOMIC DNA]</scope>
    <source>
        <strain evidence="3 4">Tma</strain>
    </source>
</reference>
<comment type="similarity">
    <text evidence="1">Belongs to the HesB/IscA family.</text>
</comment>
<dbReference type="InterPro" id="IPR035903">
    <property type="entry name" value="HesB-like_dom_sf"/>
</dbReference>
<dbReference type="GO" id="GO:0016226">
    <property type="term" value="P:iron-sulfur cluster assembly"/>
    <property type="evidence" value="ECO:0007669"/>
    <property type="project" value="InterPro"/>
</dbReference>
<evidence type="ECO:0000313" key="4">
    <source>
        <dbReference type="Proteomes" id="UP000298603"/>
    </source>
</evidence>
<protein>
    <submittedName>
        <fullName evidence="3">Iron-sulfur cluster assembly accessory protein</fullName>
    </submittedName>
</protein>
<dbReference type="Proteomes" id="UP000298603">
    <property type="component" value="Chromosome"/>
</dbReference>
<dbReference type="Gene3D" id="2.60.300.12">
    <property type="entry name" value="HesB-like domain"/>
    <property type="match status" value="1"/>
</dbReference>
<keyword evidence="4" id="KW-1185">Reference proteome</keyword>
<dbReference type="PANTHER" id="PTHR10072">
    <property type="entry name" value="IRON-SULFUR CLUSTER ASSEMBLY PROTEIN"/>
    <property type="match status" value="1"/>
</dbReference>
<dbReference type="InterPro" id="IPR016092">
    <property type="entry name" value="ATAP"/>
</dbReference>
<dbReference type="InterPro" id="IPR000361">
    <property type="entry name" value="ATAP_core_dom"/>
</dbReference>
<dbReference type="PANTHER" id="PTHR10072:SF47">
    <property type="entry name" value="PROTEIN SUFA"/>
    <property type="match status" value="1"/>
</dbReference>
<dbReference type="SUPFAM" id="SSF89360">
    <property type="entry name" value="HesB-like domain"/>
    <property type="match status" value="1"/>
</dbReference>
<evidence type="ECO:0000259" key="2">
    <source>
        <dbReference type="Pfam" id="PF01521"/>
    </source>
</evidence>
<dbReference type="RefSeq" id="WP_158349360.1">
    <property type="nucleotide sequence ID" value="NZ_CP032996.1"/>
</dbReference>
<dbReference type="NCBIfam" id="TIGR00049">
    <property type="entry name" value="iron-sulfur cluster assembly accessory protein"/>
    <property type="match status" value="1"/>
</dbReference>
<dbReference type="GO" id="GO:0051537">
    <property type="term" value="F:2 iron, 2 sulfur cluster binding"/>
    <property type="evidence" value="ECO:0007669"/>
    <property type="project" value="TreeGrafter"/>
</dbReference>
<feature type="domain" description="Core" evidence="2">
    <location>
        <begin position="9"/>
        <end position="113"/>
    </location>
</feature>
<dbReference type="InterPro" id="IPR050322">
    <property type="entry name" value="Fe-S_cluster_asmbl/transfer"/>
</dbReference>
<dbReference type="AlphaFoldDB" id="A0A4D6YM97"/>
<organism evidence="3 4">
    <name type="scientific">Buchnera aphidicola</name>
    <name type="common">Therioaphis trifolii</name>
    <dbReference type="NCBI Taxonomy" id="1241884"/>
    <lineage>
        <taxon>Bacteria</taxon>
        <taxon>Pseudomonadati</taxon>
        <taxon>Pseudomonadota</taxon>
        <taxon>Gammaproteobacteria</taxon>
        <taxon>Enterobacterales</taxon>
        <taxon>Erwiniaceae</taxon>
        <taxon>Buchnera</taxon>
    </lineage>
</organism>
<gene>
    <name evidence="3" type="ORF">D9V81_00460</name>
</gene>
<dbReference type="Pfam" id="PF01521">
    <property type="entry name" value="Fe-S_biosyn"/>
    <property type="match status" value="1"/>
</dbReference>
<evidence type="ECO:0000313" key="3">
    <source>
        <dbReference type="EMBL" id="QCI27094.1"/>
    </source>
</evidence>
<evidence type="ECO:0000256" key="1">
    <source>
        <dbReference type="ARBA" id="ARBA00006718"/>
    </source>
</evidence>
<dbReference type="GO" id="GO:0005829">
    <property type="term" value="C:cytosol"/>
    <property type="evidence" value="ECO:0007669"/>
    <property type="project" value="TreeGrafter"/>
</dbReference>
<proteinExistence type="inferred from homology"/>
<accession>A0A4D6YM97</accession>
<dbReference type="EMBL" id="CP032996">
    <property type="protein sequence ID" value="QCI27094.1"/>
    <property type="molecule type" value="Genomic_DNA"/>
</dbReference>
<name>A0A4D6YM97_9GAMM</name>
<sequence>MNSKKWIGIKLTKLAQKYFTNLIHKNKNTIGIKINIKKSGCAGFKYNLLLININNQKEINKSYIYIKNNIKIYIPITDMPFIDGTIIDFITTDGINMNIQFNNPQINEYCGCGSSFYIKNVNKINKI</sequence>
<dbReference type="OrthoDB" id="9801228at2"/>